<protein>
    <submittedName>
        <fullName evidence="1">Uncharacterized protein</fullName>
    </submittedName>
</protein>
<dbReference type="Gene3D" id="2.60.120.650">
    <property type="entry name" value="Cupin"/>
    <property type="match status" value="1"/>
</dbReference>
<dbReference type="Pfam" id="PF13621">
    <property type="entry name" value="Cupin_8"/>
    <property type="match status" value="1"/>
</dbReference>
<sequence length="325" mass="37006">MCSSWDHGTDGILCGMLLVVLTYALSWEAARGHVHNHNQHESCTALDRRGCSYANARPEAETSEFTWSRCTIARIPWPRNSNDLPLGAEPYIVQSPPWWNQVTAKNLERDKLLQSMANVTCTPSQAGSKRIGNFEMTLAEYLTEWLPKPVSRNAEENRYVFGEFGDQWAPLRDEYVLPPCEVCSRDSAAVTIGLGGMYSGAPWHFHNSAFVEVFHGAKHFSFLPPSDKKAIDEIEKVMQFNASMSQIHWYLEQKPLLEERHLLKNMLECVVHPGEILYFPDNWHHGVVNLGNYTAFVSSFINTDLAKKSRAPERPRHDWPKLLPP</sequence>
<gene>
    <name evidence="1" type="ORF">CCMP2556_LOCUS16088</name>
</gene>
<accession>A0ABP0KI20</accession>
<dbReference type="InterPro" id="IPR050910">
    <property type="entry name" value="JMJD6_ArgDemeth/LysHydrox"/>
</dbReference>
<comment type="caution">
    <text evidence="1">The sequence shown here is derived from an EMBL/GenBank/DDBJ whole genome shotgun (WGS) entry which is preliminary data.</text>
</comment>
<dbReference type="PANTHER" id="PTHR12480">
    <property type="entry name" value="ARGININE DEMETHYLASE AND LYSYL-HYDROXYLASE JMJD"/>
    <property type="match status" value="1"/>
</dbReference>
<dbReference type="InterPro" id="IPR003347">
    <property type="entry name" value="JmjC_dom"/>
</dbReference>
<keyword evidence="2" id="KW-1185">Reference proteome</keyword>
<dbReference type="InterPro" id="IPR041667">
    <property type="entry name" value="Cupin_8"/>
</dbReference>
<dbReference type="PROSITE" id="PS51184">
    <property type="entry name" value="JMJC"/>
    <property type="match status" value="1"/>
</dbReference>
<name>A0ABP0KI20_9DINO</name>
<dbReference type="SUPFAM" id="SSF51197">
    <property type="entry name" value="Clavaminate synthase-like"/>
    <property type="match status" value="1"/>
</dbReference>
<evidence type="ECO:0000313" key="1">
    <source>
        <dbReference type="EMBL" id="CAK9025687.1"/>
    </source>
</evidence>
<proteinExistence type="predicted"/>
<dbReference type="EMBL" id="CAXAMN010008557">
    <property type="protein sequence ID" value="CAK9025687.1"/>
    <property type="molecule type" value="Genomic_DNA"/>
</dbReference>
<reference evidence="1 2" key="1">
    <citation type="submission" date="2024-02" db="EMBL/GenBank/DDBJ databases">
        <authorList>
            <person name="Chen Y."/>
            <person name="Shah S."/>
            <person name="Dougan E. K."/>
            <person name="Thang M."/>
            <person name="Chan C."/>
        </authorList>
    </citation>
    <scope>NUCLEOTIDE SEQUENCE [LARGE SCALE GENOMIC DNA]</scope>
</reference>
<dbReference type="Proteomes" id="UP001642484">
    <property type="component" value="Unassembled WGS sequence"/>
</dbReference>
<organism evidence="1 2">
    <name type="scientific">Durusdinium trenchii</name>
    <dbReference type="NCBI Taxonomy" id="1381693"/>
    <lineage>
        <taxon>Eukaryota</taxon>
        <taxon>Sar</taxon>
        <taxon>Alveolata</taxon>
        <taxon>Dinophyceae</taxon>
        <taxon>Suessiales</taxon>
        <taxon>Symbiodiniaceae</taxon>
        <taxon>Durusdinium</taxon>
    </lineage>
</organism>
<evidence type="ECO:0000313" key="2">
    <source>
        <dbReference type="Proteomes" id="UP001642484"/>
    </source>
</evidence>